<dbReference type="SUPFAM" id="SSF54189">
    <property type="entry name" value="Ribosomal proteins S24e, L23 and L15e"/>
    <property type="match status" value="1"/>
</dbReference>
<dbReference type="GO" id="GO:0006412">
    <property type="term" value="P:translation"/>
    <property type="evidence" value="ECO:0007669"/>
    <property type="project" value="InterPro"/>
</dbReference>
<organism evidence="5 6">
    <name type="scientific">Candidatus Kerfeldbacteria bacterium RIFCSPHIGHO2_12_FULL_48_17</name>
    <dbReference type="NCBI Taxonomy" id="1798542"/>
    <lineage>
        <taxon>Bacteria</taxon>
        <taxon>Candidatus Kerfeldiibacteriota</taxon>
    </lineage>
</organism>
<dbReference type="Gene3D" id="3.30.70.330">
    <property type="match status" value="1"/>
</dbReference>
<comment type="caution">
    <text evidence="5">The sequence shown here is derived from an EMBL/GenBank/DDBJ whole genome shotgun (WGS) entry which is preliminary data.</text>
</comment>
<evidence type="ECO:0000256" key="4">
    <source>
        <dbReference type="ARBA" id="ARBA00035481"/>
    </source>
</evidence>
<dbReference type="Pfam" id="PF00276">
    <property type="entry name" value="Ribosomal_L23"/>
    <property type="match status" value="1"/>
</dbReference>
<dbReference type="InterPro" id="IPR012677">
    <property type="entry name" value="Nucleotide-bd_a/b_plait_sf"/>
</dbReference>
<dbReference type="GO" id="GO:0003735">
    <property type="term" value="F:structural constituent of ribosome"/>
    <property type="evidence" value="ECO:0007669"/>
    <property type="project" value="InterPro"/>
</dbReference>
<dbReference type="Proteomes" id="UP000176952">
    <property type="component" value="Unassembled WGS sequence"/>
</dbReference>
<evidence type="ECO:0000256" key="3">
    <source>
        <dbReference type="ARBA" id="ARBA00023274"/>
    </source>
</evidence>
<dbReference type="InterPro" id="IPR012678">
    <property type="entry name" value="Ribosomal_uL23/eL15/eS24_sf"/>
</dbReference>
<comment type="similarity">
    <text evidence="1">Belongs to the universal ribosomal protein uL23 family.</text>
</comment>
<gene>
    <name evidence="5" type="ORF">A3F54_03460</name>
</gene>
<name>A0A1G2B7N0_9BACT</name>
<evidence type="ECO:0000256" key="1">
    <source>
        <dbReference type="ARBA" id="ARBA00006700"/>
    </source>
</evidence>
<evidence type="ECO:0000256" key="2">
    <source>
        <dbReference type="ARBA" id="ARBA00022980"/>
    </source>
</evidence>
<dbReference type="GO" id="GO:0005840">
    <property type="term" value="C:ribosome"/>
    <property type="evidence" value="ECO:0007669"/>
    <property type="project" value="UniProtKB-KW"/>
</dbReference>
<dbReference type="InterPro" id="IPR013025">
    <property type="entry name" value="Ribosomal_uL23-like"/>
</dbReference>
<proteinExistence type="inferred from homology"/>
<keyword evidence="3" id="KW-0687">Ribonucleoprotein</keyword>
<dbReference type="AlphaFoldDB" id="A0A1G2B7N0"/>
<dbReference type="STRING" id="1798542.A3F54_03460"/>
<evidence type="ECO:0000313" key="5">
    <source>
        <dbReference type="EMBL" id="OGY84260.1"/>
    </source>
</evidence>
<accession>A0A1G2B7N0</accession>
<protein>
    <recommendedName>
        <fullName evidence="4">50S ribosomal protein L23</fullName>
    </recommendedName>
</protein>
<dbReference type="EMBL" id="MHKD01000016">
    <property type="protein sequence ID" value="OGY84260.1"/>
    <property type="molecule type" value="Genomic_DNA"/>
</dbReference>
<sequence>MRHIVTEKSTRLQEKSNQYTFEVTSHTNKVEIRKALQALYGVTVEKITILNKAGKYGRFGAYYGQQKARKKAIVGLKKGDKITL</sequence>
<dbReference type="NCBIfam" id="NF004363">
    <property type="entry name" value="PRK05738.2-4"/>
    <property type="match status" value="1"/>
</dbReference>
<reference evidence="5 6" key="1">
    <citation type="journal article" date="2016" name="Nat. Commun.">
        <title>Thousands of microbial genomes shed light on interconnected biogeochemical processes in an aquifer system.</title>
        <authorList>
            <person name="Anantharaman K."/>
            <person name="Brown C.T."/>
            <person name="Hug L.A."/>
            <person name="Sharon I."/>
            <person name="Castelle C.J."/>
            <person name="Probst A.J."/>
            <person name="Thomas B.C."/>
            <person name="Singh A."/>
            <person name="Wilkins M.J."/>
            <person name="Karaoz U."/>
            <person name="Brodie E.L."/>
            <person name="Williams K.H."/>
            <person name="Hubbard S.S."/>
            <person name="Banfield J.F."/>
        </authorList>
    </citation>
    <scope>NUCLEOTIDE SEQUENCE [LARGE SCALE GENOMIC DNA]</scope>
</reference>
<keyword evidence="2 5" id="KW-0689">Ribosomal protein</keyword>
<dbReference type="GO" id="GO:1990904">
    <property type="term" value="C:ribonucleoprotein complex"/>
    <property type="evidence" value="ECO:0007669"/>
    <property type="project" value="UniProtKB-KW"/>
</dbReference>
<dbReference type="PANTHER" id="PTHR11620">
    <property type="entry name" value="60S RIBOSOMAL PROTEIN L23A"/>
    <property type="match status" value="1"/>
</dbReference>
<evidence type="ECO:0000313" key="6">
    <source>
        <dbReference type="Proteomes" id="UP000176952"/>
    </source>
</evidence>